<dbReference type="AlphaFoldDB" id="A0A174VGM3"/>
<feature type="region of interest" description="Disordered" evidence="1">
    <location>
        <begin position="1"/>
        <end position="70"/>
    </location>
</feature>
<evidence type="ECO:0000256" key="1">
    <source>
        <dbReference type="SAM" id="MobiDB-lite"/>
    </source>
</evidence>
<evidence type="ECO:0000313" key="3">
    <source>
        <dbReference type="Proteomes" id="UP000095746"/>
    </source>
</evidence>
<organism evidence="2 3">
    <name type="scientific">Flavonifractor plautii</name>
    <name type="common">Fusobacterium plautii</name>
    <dbReference type="NCBI Taxonomy" id="292800"/>
    <lineage>
        <taxon>Bacteria</taxon>
        <taxon>Bacillati</taxon>
        <taxon>Bacillota</taxon>
        <taxon>Clostridia</taxon>
        <taxon>Eubacteriales</taxon>
        <taxon>Oscillospiraceae</taxon>
        <taxon>Flavonifractor</taxon>
    </lineage>
</organism>
<feature type="compositionally biased region" description="Polar residues" evidence="1">
    <location>
        <begin position="7"/>
        <end position="28"/>
    </location>
</feature>
<accession>A0A174VGM3</accession>
<sequence>MSPRGTFAQSKEAASSAGDTGSGRSVSPAQKARRPVSSAGVNRSRRAPMSRSCSRLDSRRPSGASSRGTW</sequence>
<gene>
    <name evidence="2" type="ORF">ERS852411_04220</name>
</gene>
<protein>
    <submittedName>
        <fullName evidence="2">Uncharacterized protein</fullName>
    </submittedName>
</protein>
<dbReference type="Proteomes" id="UP000095746">
    <property type="component" value="Unassembled WGS sequence"/>
</dbReference>
<dbReference type="EMBL" id="CYZT01000873">
    <property type="protein sequence ID" value="CUQ30239.1"/>
    <property type="molecule type" value="Genomic_DNA"/>
</dbReference>
<evidence type="ECO:0000313" key="2">
    <source>
        <dbReference type="EMBL" id="CUQ30239.1"/>
    </source>
</evidence>
<name>A0A174VGM3_FLAPL</name>
<reference evidence="2 3" key="1">
    <citation type="submission" date="2015-09" db="EMBL/GenBank/DDBJ databases">
        <authorList>
            <consortium name="Pathogen Informatics"/>
        </authorList>
    </citation>
    <scope>NUCLEOTIDE SEQUENCE [LARGE SCALE GENOMIC DNA]</scope>
    <source>
        <strain evidence="2 3">2789STDY5608854</strain>
    </source>
</reference>
<proteinExistence type="predicted"/>